<evidence type="ECO:0000256" key="3">
    <source>
        <dbReference type="ARBA" id="ARBA00013165"/>
    </source>
</evidence>
<evidence type="ECO:0000256" key="6">
    <source>
        <dbReference type="ARBA" id="ARBA00022840"/>
    </source>
</evidence>
<evidence type="ECO:0000256" key="11">
    <source>
        <dbReference type="ARBA" id="ARBA00068280"/>
    </source>
</evidence>
<dbReference type="PANTHER" id="PTHR42765">
    <property type="entry name" value="SOLEUCYL-TRNA SYNTHETASE"/>
    <property type="match status" value="1"/>
</dbReference>
<evidence type="ECO:0000313" key="17">
    <source>
        <dbReference type="Proteomes" id="UP000256645"/>
    </source>
</evidence>
<dbReference type="GO" id="GO:0006428">
    <property type="term" value="P:isoleucyl-tRNA aminoacylation"/>
    <property type="evidence" value="ECO:0007669"/>
    <property type="project" value="InterPro"/>
</dbReference>
<organism evidence="16 17">
    <name type="scientific">Coleophoma cylindrospora</name>
    <dbReference type="NCBI Taxonomy" id="1849047"/>
    <lineage>
        <taxon>Eukaryota</taxon>
        <taxon>Fungi</taxon>
        <taxon>Dikarya</taxon>
        <taxon>Ascomycota</taxon>
        <taxon>Pezizomycotina</taxon>
        <taxon>Leotiomycetes</taxon>
        <taxon>Helotiales</taxon>
        <taxon>Dermateaceae</taxon>
        <taxon>Coleophoma</taxon>
    </lineage>
</organism>
<dbReference type="Pfam" id="PF08264">
    <property type="entry name" value="Anticodon_1"/>
    <property type="match status" value="1"/>
</dbReference>
<dbReference type="InterPro" id="IPR009008">
    <property type="entry name" value="Val/Leu/Ile-tRNA-synth_edit"/>
</dbReference>
<name>A0A3D8S850_9HELO</name>
<dbReference type="GO" id="GO:0005739">
    <property type="term" value="C:mitochondrion"/>
    <property type="evidence" value="ECO:0007669"/>
    <property type="project" value="UniProtKB-SubCell"/>
</dbReference>
<accession>A0A3D8S850</accession>
<dbReference type="CDD" id="cd07960">
    <property type="entry name" value="Anticodon_Ia_Ile_BEm"/>
    <property type="match status" value="1"/>
</dbReference>
<dbReference type="OrthoDB" id="10264412at2759"/>
<keyword evidence="8 12" id="KW-0030">Aminoacyl-tRNA synthetase</keyword>
<dbReference type="Pfam" id="PF00133">
    <property type="entry name" value="tRNA-synt_1"/>
    <property type="match status" value="1"/>
</dbReference>
<keyword evidence="7 12" id="KW-0648">Protein biosynthesis</keyword>
<dbReference type="InterPro" id="IPR002301">
    <property type="entry name" value="Ile-tRNA-ligase"/>
</dbReference>
<dbReference type="InterPro" id="IPR033708">
    <property type="entry name" value="Anticodon_Ile_BEm"/>
</dbReference>
<dbReference type="EC" id="6.1.1.5" evidence="3"/>
<evidence type="ECO:0000256" key="7">
    <source>
        <dbReference type="ARBA" id="ARBA00022917"/>
    </source>
</evidence>
<dbReference type="GO" id="GO:0002161">
    <property type="term" value="F:aminoacyl-tRNA deacylase activity"/>
    <property type="evidence" value="ECO:0007669"/>
    <property type="project" value="InterPro"/>
</dbReference>
<comment type="caution">
    <text evidence="16">The sequence shown here is derived from an EMBL/GenBank/DDBJ whole genome shotgun (WGS) entry which is preliminary data.</text>
</comment>
<dbReference type="InterPro" id="IPR013155">
    <property type="entry name" value="M/V/L/I-tRNA-synth_anticd-bd"/>
</dbReference>
<dbReference type="InterPro" id="IPR014729">
    <property type="entry name" value="Rossmann-like_a/b/a_fold"/>
</dbReference>
<keyword evidence="6 12" id="KW-0067">ATP-binding</keyword>
<comment type="subcellular location">
    <subcellularLocation>
        <location evidence="1">Mitochondrion</location>
    </subcellularLocation>
</comment>
<dbReference type="SUPFAM" id="SSF50677">
    <property type="entry name" value="ValRS/IleRS/LeuRS editing domain"/>
    <property type="match status" value="1"/>
</dbReference>
<dbReference type="Gene3D" id="3.90.740.10">
    <property type="entry name" value="Valyl/Leucyl/Isoleucyl-tRNA synthetase, editing domain"/>
    <property type="match status" value="1"/>
</dbReference>
<feature type="domain" description="Aminoacyl-tRNA synthetase class Ia" evidence="14">
    <location>
        <begin position="152"/>
        <end position="796"/>
    </location>
</feature>
<feature type="compositionally biased region" description="Polar residues" evidence="13">
    <location>
        <begin position="758"/>
        <end position="778"/>
    </location>
</feature>
<dbReference type="AlphaFoldDB" id="A0A3D8S850"/>
<keyword evidence="5 12" id="KW-0547">Nucleotide-binding</keyword>
<dbReference type="Proteomes" id="UP000256645">
    <property type="component" value="Unassembled WGS sequence"/>
</dbReference>
<comment type="catalytic activity">
    <reaction evidence="10">
        <text>tRNA(Ile) + L-isoleucine + ATP = L-isoleucyl-tRNA(Ile) + AMP + diphosphate</text>
        <dbReference type="Rhea" id="RHEA:11060"/>
        <dbReference type="Rhea" id="RHEA-COMP:9666"/>
        <dbReference type="Rhea" id="RHEA-COMP:9695"/>
        <dbReference type="ChEBI" id="CHEBI:30616"/>
        <dbReference type="ChEBI" id="CHEBI:33019"/>
        <dbReference type="ChEBI" id="CHEBI:58045"/>
        <dbReference type="ChEBI" id="CHEBI:78442"/>
        <dbReference type="ChEBI" id="CHEBI:78528"/>
        <dbReference type="ChEBI" id="CHEBI:456215"/>
        <dbReference type="EC" id="6.1.1.5"/>
    </reaction>
</comment>
<dbReference type="GO" id="GO:0032543">
    <property type="term" value="P:mitochondrial translation"/>
    <property type="evidence" value="ECO:0007669"/>
    <property type="project" value="TreeGrafter"/>
</dbReference>
<dbReference type="Gene3D" id="3.40.50.620">
    <property type="entry name" value="HUPs"/>
    <property type="match status" value="2"/>
</dbReference>
<dbReference type="PANTHER" id="PTHR42765:SF1">
    <property type="entry name" value="ISOLEUCINE--TRNA LIGASE, MITOCHONDRIAL"/>
    <property type="match status" value="1"/>
</dbReference>
<proteinExistence type="inferred from homology"/>
<evidence type="ECO:0000313" key="16">
    <source>
        <dbReference type="EMBL" id="RDW82496.1"/>
    </source>
</evidence>
<sequence>MRSGLRLHIRTIHLGAITNQLRTNTAQAEIVAGQNALKKWVLFRGWRRHARYLNEPGRGLTGNLVAVYVRKLIPPMNSLLSSLVANSTETYSNIFSAYTIYYIKYASPAGHNNTMAVNPVKSWSSTIRLPKTTLQPRPSPQARPEYLKRCTDDLYRWQSEQRSAQKPFILHDGPPYANGDLHVGHALNKILKDMICRVKVQQGRRVEFHPGWDCHGLPIEMKALERHQESIDAGQAEGPLDAIGIRRTARALANKTVKSQMKGFKSWGVMADWDRAWKTMDQSFEYKQLGVFQEMVDKGLIFRRYKPVYWSPSSKSALAEAELEYKEDHVSTAAFVAFPLTKLSEKLRQLQAAGLFEHVSALIWTTTPWTLPANRAIAFHNDLEYSVISWNGRHFIVAKSQLPYLQKHCFKIADDASLDIVLESLPGSELTGSQYINKLLGNKAKAQPLLHADFVSADSGSGLVHLAPGHGMDDYELCTRMGIEAVAPVDDLGCFTDTAYPDAPQVLEGKSVLDGGSASVMDLLPGDILATHKYKHKYPYDWRTKLPVIVRATEQWFADVGSIKDSALKQLKDVQFIPETGRPRLESFVKGRSEWCISRQRAWGVPIPALYTEKGAAILTSSSVAHIISVMETRGSDSWWTDDANDPVWILPELKSEGPLRRGTDTMDVWFDSGTSWAQYRVQADVCLEGSDQHRGWFQSSLLTHTAASGTDTAPYKTVITHGFTLDQQGKKMSKSLGNVIAPQEIMDGTLLDERGSKSASTSTKNPKGKSQAQSSGPDTLRMWVAGSDYTRDVVISPSVLRATNVLLLRFRNTLRMLTGSMHPAARTLPLTILDKFALVQLSDVMEEVATAYDKYEFHRGLKSIDHWITTQLSPFYLEAAKDRLYCGDGGGAVEAIYHGFLRMLAPITPVLVEEAWDQRPRWMQEADMMHPLHRTLEDPILPAELTIEVQNQLRTDLNWLADVKSGIHAAQEKARSQKLIGSSLESSVLLVVPPQDMKLFEKFDIEELETMFVVSSLKVQPSSSYEEDLKTTWSFESTFPTPSGEGRALVFPPKAPKCPRCWRYVAPADDTLCGRCDDVVTEQGEKNNV</sequence>
<dbReference type="Gene3D" id="1.10.730.20">
    <property type="match status" value="1"/>
</dbReference>
<dbReference type="GO" id="GO:0000049">
    <property type="term" value="F:tRNA binding"/>
    <property type="evidence" value="ECO:0007669"/>
    <property type="project" value="InterPro"/>
</dbReference>
<evidence type="ECO:0000256" key="5">
    <source>
        <dbReference type="ARBA" id="ARBA00022741"/>
    </source>
</evidence>
<dbReference type="NCBIfam" id="TIGR00392">
    <property type="entry name" value="ileS"/>
    <property type="match status" value="1"/>
</dbReference>
<comment type="similarity">
    <text evidence="2 12">Belongs to the class-I aminoacyl-tRNA synthetase family.</text>
</comment>
<evidence type="ECO:0000259" key="14">
    <source>
        <dbReference type="Pfam" id="PF00133"/>
    </source>
</evidence>
<evidence type="ECO:0000256" key="12">
    <source>
        <dbReference type="RuleBase" id="RU363035"/>
    </source>
</evidence>
<dbReference type="STRING" id="1849047.A0A3D8S850"/>
<protein>
    <recommendedName>
        <fullName evidence="11">Isoleucine--tRNA ligase, mitochondrial</fullName>
        <ecNumber evidence="3">6.1.1.5</ecNumber>
    </recommendedName>
    <alternativeName>
        <fullName evidence="9">Isoleucyl-tRNA synthetase</fullName>
    </alternativeName>
</protein>
<evidence type="ECO:0000256" key="10">
    <source>
        <dbReference type="ARBA" id="ARBA00048359"/>
    </source>
</evidence>
<dbReference type="InterPro" id="IPR002300">
    <property type="entry name" value="aa-tRNA-synth_Ia"/>
</dbReference>
<feature type="domain" description="Methionyl/Valyl/Leucyl/Isoleucyl-tRNA synthetase anticodon-binding" evidence="15">
    <location>
        <begin position="835"/>
        <end position="989"/>
    </location>
</feature>
<gene>
    <name evidence="16" type="ORF">BP6252_03608</name>
</gene>
<dbReference type="PROSITE" id="PS00178">
    <property type="entry name" value="AA_TRNA_LIGASE_I"/>
    <property type="match status" value="1"/>
</dbReference>
<evidence type="ECO:0000259" key="15">
    <source>
        <dbReference type="Pfam" id="PF08264"/>
    </source>
</evidence>
<evidence type="ECO:0000256" key="9">
    <source>
        <dbReference type="ARBA" id="ARBA00032665"/>
    </source>
</evidence>
<dbReference type="FunFam" id="3.40.50.620:FF:000111">
    <property type="entry name" value="Mitochondrial isoleucyl-tRNA synthetase"/>
    <property type="match status" value="1"/>
</dbReference>
<dbReference type="SUPFAM" id="SSF52374">
    <property type="entry name" value="Nucleotidylyl transferase"/>
    <property type="match status" value="1"/>
</dbReference>
<dbReference type="InterPro" id="IPR009080">
    <property type="entry name" value="tRNAsynth_Ia_anticodon-bd"/>
</dbReference>
<keyword evidence="17" id="KW-1185">Reference proteome</keyword>
<evidence type="ECO:0000256" key="8">
    <source>
        <dbReference type="ARBA" id="ARBA00023146"/>
    </source>
</evidence>
<dbReference type="InterPro" id="IPR050081">
    <property type="entry name" value="Ile-tRNA_ligase"/>
</dbReference>
<dbReference type="Gene3D" id="1.10.10.830">
    <property type="entry name" value="Ile-tRNA synthetase CP2 domain-like"/>
    <property type="match status" value="1"/>
</dbReference>
<keyword evidence="4 12" id="KW-0436">Ligase</keyword>
<evidence type="ECO:0000256" key="1">
    <source>
        <dbReference type="ARBA" id="ARBA00004173"/>
    </source>
</evidence>
<reference evidence="16 17" key="1">
    <citation type="journal article" date="2018" name="IMA Fungus">
        <title>IMA Genome-F 9: Draft genome sequence of Annulohypoxylon stygium, Aspergillus mulundensis, Berkeleyomyces basicola (syn. Thielaviopsis basicola), Ceratocystis smalleyi, two Cercospora beticola strains, Coleophoma cylindrospora, Fusarium fracticaudum, Phialophora cf. hyalina, and Morchella septimelata.</title>
        <authorList>
            <person name="Wingfield B.D."/>
            <person name="Bills G.F."/>
            <person name="Dong Y."/>
            <person name="Huang W."/>
            <person name="Nel W.J."/>
            <person name="Swalarsk-Parry B.S."/>
            <person name="Vaghefi N."/>
            <person name="Wilken P.M."/>
            <person name="An Z."/>
            <person name="de Beer Z.W."/>
            <person name="De Vos L."/>
            <person name="Chen L."/>
            <person name="Duong T.A."/>
            <person name="Gao Y."/>
            <person name="Hammerbacher A."/>
            <person name="Kikkert J.R."/>
            <person name="Li Y."/>
            <person name="Li H."/>
            <person name="Li K."/>
            <person name="Li Q."/>
            <person name="Liu X."/>
            <person name="Ma X."/>
            <person name="Naidoo K."/>
            <person name="Pethybridge S.J."/>
            <person name="Sun J."/>
            <person name="Steenkamp E.T."/>
            <person name="van der Nest M.A."/>
            <person name="van Wyk S."/>
            <person name="Wingfield M.J."/>
            <person name="Xiong C."/>
            <person name="Yue Q."/>
            <person name="Zhang X."/>
        </authorList>
    </citation>
    <scope>NUCLEOTIDE SEQUENCE [LARGE SCALE GENOMIC DNA]</scope>
    <source>
        <strain evidence="16 17">BP6252</strain>
    </source>
</reference>
<evidence type="ECO:0000256" key="13">
    <source>
        <dbReference type="SAM" id="MobiDB-lite"/>
    </source>
</evidence>
<dbReference type="GO" id="GO:0004822">
    <property type="term" value="F:isoleucine-tRNA ligase activity"/>
    <property type="evidence" value="ECO:0007669"/>
    <property type="project" value="UniProtKB-EC"/>
</dbReference>
<evidence type="ECO:0000256" key="4">
    <source>
        <dbReference type="ARBA" id="ARBA00022598"/>
    </source>
</evidence>
<dbReference type="GO" id="GO:0005524">
    <property type="term" value="F:ATP binding"/>
    <property type="evidence" value="ECO:0007669"/>
    <property type="project" value="UniProtKB-KW"/>
</dbReference>
<evidence type="ECO:0000256" key="2">
    <source>
        <dbReference type="ARBA" id="ARBA00005594"/>
    </source>
</evidence>
<dbReference type="EMBL" id="PDLM01000003">
    <property type="protein sequence ID" value="RDW82496.1"/>
    <property type="molecule type" value="Genomic_DNA"/>
</dbReference>
<dbReference type="SUPFAM" id="SSF47323">
    <property type="entry name" value="Anticodon-binding domain of a subclass of class I aminoacyl-tRNA synthetases"/>
    <property type="match status" value="1"/>
</dbReference>
<dbReference type="PRINTS" id="PR00984">
    <property type="entry name" value="TRNASYNTHILE"/>
</dbReference>
<feature type="region of interest" description="Disordered" evidence="13">
    <location>
        <begin position="751"/>
        <end position="780"/>
    </location>
</feature>
<dbReference type="InterPro" id="IPR001412">
    <property type="entry name" value="aa-tRNA-synth_I_CS"/>
</dbReference>